<evidence type="ECO:0000256" key="1">
    <source>
        <dbReference type="SAM" id="Phobius"/>
    </source>
</evidence>
<dbReference type="Proteomes" id="UP000190625">
    <property type="component" value="Unassembled WGS sequence"/>
</dbReference>
<dbReference type="RefSeq" id="WP_078808675.1">
    <property type="nucleotide sequence ID" value="NZ_FUWM01000003.1"/>
</dbReference>
<dbReference type="PIRSF" id="PIRSF006594">
    <property type="entry name" value="UCP006594"/>
    <property type="match status" value="1"/>
</dbReference>
<feature type="transmembrane region" description="Helical" evidence="1">
    <location>
        <begin position="46"/>
        <end position="72"/>
    </location>
</feature>
<feature type="transmembrane region" description="Helical" evidence="1">
    <location>
        <begin position="79"/>
        <end position="100"/>
    </location>
</feature>
<organism evidence="2 3">
    <name type="scientific">Selenihalanaerobacter shriftii</name>
    <dbReference type="NCBI Taxonomy" id="142842"/>
    <lineage>
        <taxon>Bacteria</taxon>
        <taxon>Bacillati</taxon>
        <taxon>Bacillota</taxon>
        <taxon>Clostridia</taxon>
        <taxon>Halanaerobiales</taxon>
        <taxon>Halobacteroidaceae</taxon>
        <taxon>Selenihalanaerobacter</taxon>
    </lineage>
</organism>
<dbReference type="STRING" id="142842.SAMN02745118_00140"/>
<name>A0A1T4JL88_9FIRM</name>
<dbReference type="Pfam" id="PF01976">
    <property type="entry name" value="DUF116"/>
    <property type="match status" value="1"/>
</dbReference>
<keyword evidence="1" id="KW-0472">Membrane</keyword>
<keyword evidence="1" id="KW-1133">Transmembrane helix</keyword>
<evidence type="ECO:0000313" key="3">
    <source>
        <dbReference type="Proteomes" id="UP000190625"/>
    </source>
</evidence>
<dbReference type="OrthoDB" id="9787348at2"/>
<dbReference type="InterPro" id="IPR002829">
    <property type="entry name" value="DUF116"/>
</dbReference>
<evidence type="ECO:0000313" key="2">
    <source>
        <dbReference type="EMBL" id="SJZ30926.1"/>
    </source>
</evidence>
<dbReference type="EMBL" id="FUWM01000003">
    <property type="protein sequence ID" value="SJZ30926.1"/>
    <property type="molecule type" value="Genomic_DNA"/>
</dbReference>
<dbReference type="PANTHER" id="PTHR43801">
    <property type="entry name" value="NUCLEOTIDE-BINDING PROTEIN-RELATED"/>
    <property type="match status" value="1"/>
</dbReference>
<keyword evidence="3" id="KW-1185">Reference proteome</keyword>
<feature type="transmembrane region" description="Helical" evidence="1">
    <location>
        <begin position="12"/>
        <end position="34"/>
    </location>
</feature>
<accession>A0A1T4JL88</accession>
<sequence length="252" mass="27897">MSLTNRNKDGKLFLGLLGTILLIVGVILGGIWYLNLVGINSIGQGILLITALLISIFALIVLLGVLGIIITLKREKPISILYGPTRIVISYLFPLIIYLGKFMGFDKLEIQNSFIQVSNRLVKPERLNIKPDKVLMLLPHCIQKATCKYKVTHDLDNCRRCGQCQIEDILELRDNYGINIAIATGGTLARKLVKELRPKAILAVACERDLASGIQDVYPMPVVGVVNIRPEGPCVNTLVDLNKLEETINKIL</sequence>
<gene>
    <name evidence="2" type="ORF">SAMN02745118_00140</name>
</gene>
<proteinExistence type="predicted"/>
<evidence type="ECO:0008006" key="4">
    <source>
        <dbReference type="Google" id="ProtNLM"/>
    </source>
</evidence>
<dbReference type="AlphaFoldDB" id="A0A1T4JL88"/>
<keyword evidence="1" id="KW-0812">Transmembrane</keyword>
<reference evidence="3" key="1">
    <citation type="submission" date="2017-02" db="EMBL/GenBank/DDBJ databases">
        <authorList>
            <person name="Varghese N."/>
            <person name="Submissions S."/>
        </authorList>
    </citation>
    <scope>NUCLEOTIDE SEQUENCE [LARGE SCALE GENOMIC DNA]</scope>
    <source>
        <strain evidence="3">ATCC BAA-73</strain>
    </source>
</reference>
<protein>
    <recommendedName>
        <fullName evidence="4">DUF116 domain-containing protein</fullName>
    </recommendedName>
</protein>
<dbReference type="PANTHER" id="PTHR43801:SF1">
    <property type="entry name" value="POLYPRENYL SYNTHETASE"/>
    <property type="match status" value="1"/>
</dbReference>